<organism evidence="1">
    <name type="scientific">Lymantria dispar multicapsid nuclear polyhedrosis virus</name>
    <name type="common">LdMNPV</name>
    <dbReference type="NCBI Taxonomy" id="10449"/>
    <lineage>
        <taxon>Viruses</taxon>
        <taxon>Viruses incertae sedis</taxon>
        <taxon>Naldaviricetes</taxon>
        <taxon>Lefavirales</taxon>
        <taxon>Baculoviridae</taxon>
        <taxon>Alphabaculovirus</taxon>
        <taxon>Alphabaculovirus lydisparis</taxon>
    </lineage>
</organism>
<evidence type="ECO:0000313" key="1">
    <source>
        <dbReference type="EMBL" id="ANS71011.1"/>
    </source>
</evidence>
<proteinExistence type="predicted"/>
<organismHost>
    <name type="scientific">Lepidoptera</name>
    <name type="common">moths &amp; butterflies</name>
    <dbReference type="NCBI Taxonomy" id="7088"/>
</organismHost>
<dbReference type="Pfam" id="PF06856">
    <property type="entry name" value="AcMNPV_Orf17"/>
    <property type="match status" value="1"/>
</dbReference>
<evidence type="ECO:0008006" key="2">
    <source>
        <dbReference type="Google" id="ProtNLM"/>
    </source>
</evidence>
<protein>
    <recommendedName>
        <fullName evidence="2">Ac17</fullName>
    </recommendedName>
</protein>
<dbReference type="EMBL" id="KU377538">
    <property type="protein sequence ID" value="ANS71011.1"/>
    <property type="molecule type" value="Genomic_DNA"/>
</dbReference>
<dbReference type="InterPro" id="IPR009661">
    <property type="entry name" value="AcMNPV_Da18"/>
</dbReference>
<reference evidence="1" key="1">
    <citation type="journal article" date="2016" name="J. Invertebr. Pathol.">
        <title>An alphabaculovirus isolated from dead Lymantria dispar larvae shows high genetic similarity to baculovirus previously isolated from Lymantria monacha - An example of adaptation to a new host.</title>
        <authorList>
            <person name="Rabalski L."/>
            <person name="Krejmer-Rabalska M."/>
            <person name="Skrzecz I."/>
            <person name="Wasag B."/>
            <person name="Szewczyk B."/>
        </authorList>
    </citation>
    <scope>NUCLEOTIDE SEQUENCE</scope>
    <source>
        <strain evidence="1">BNP</strain>
    </source>
</reference>
<name>A0A1B1MQY8_NPVLD</name>
<sequence length="249" mass="27958">MLAQYANLLPVRVYINNVQTTASRLSVDLERNILIMHFYVSASTDGGKKVRVEIAPDRTTTTTTGRVQATFVQGAKHICIVNAKNASEALVFDGFPSAEDESQTSPFVLALMRSVAQRPDDEEDAGSVRTKARLMTNSNNLKVFVNEAIFNNRSASKWYHNLLGFSEKKSATEEADHFDDHHDDNDDNVHERDLCGRVSREQDRCSTLNNETRNTSVVNTSRWAPVNCRTGPFLFEAELQFTFVNNKGH</sequence>
<accession>A0A1B1MQY8</accession>